<keyword evidence="5" id="KW-1185">Reference proteome</keyword>
<organism evidence="5">
    <name type="scientific">Caenorhabditis brenneri</name>
    <name type="common">Nematode worm</name>
    <dbReference type="NCBI Taxonomy" id="135651"/>
    <lineage>
        <taxon>Eukaryota</taxon>
        <taxon>Metazoa</taxon>
        <taxon>Ecdysozoa</taxon>
        <taxon>Nematoda</taxon>
        <taxon>Chromadorea</taxon>
        <taxon>Rhabditida</taxon>
        <taxon>Rhabditina</taxon>
        <taxon>Rhabditomorpha</taxon>
        <taxon>Rhabditoidea</taxon>
        <taxon>Rhabditidae</taxon>
        <taxon>Peloderinae</taxon>
        <taxon>Caenorhabditis</taxon>
    </lineage>
</organism>
<keyword evidence="2" id="KW-0732">Signal</keyword>
<evidence type="ECO:0000313" key="4">
    <source>
        <dbReference type="EMBL" id="EGT50000.1"/>
    </source>
</evidence>
<feature type="chain" id="PRO_5003406599" evidence="2">
    <location>
        <begin position="17"/>
        <end position="226"/>
    </location>
</feature>
<dbReference type="HOGENOM" id="CLU_058687_1_0_1"/>
<feature type="region of interest" description="Disordered" evidence="1">
    <location>
        <begin position="26"/>
        <end position="52"/>
    </location>
</feature>
<protein>
    <submittedName>
        <fullName evidence="4">CBN-CLEC-99 protein</fullName>
    </submittedName>
</protein>
<dbReference type="SMART" id="SM00034">
    <property type="entry name" value="CLECT"/>
    <property type="match status" value="1"/>
</dbReference>
<evidence type="ECO:0000256" key="1">
    <source>
        <dbReference type="SAM" id="MobiDB-lite"/>
    </source>
</evidence>
<dbReference type="STRING" id="135651.G0PAT0"/>
<dbReference type="FunCoup" id="G0PAT0">
    <property type="interactions" value="4"/>
</dbReference>
<reference evidence="5" key="1">
    <citation type="submission" date="2011-07" db="EMBL/GenBank/DDBJ databases">
        <authorList>
            <consortium name="Caenorhabditis brenneri Sequencing and Analysis Consortium"/>
            <person name="Wilson R.K."/>
        </authorList>
    </citation>
    <scope>NUCLEOTIDE SEQUENCE [LARGE SCALE GENOMIC DNA]</scope>
    <source>
        <strain evidence="5">PB2801</strain>
    </source>
</reference>
<accession>G0PAT0</accession>
<dbReference type="InterPro" id="IPR016187">
    <property type="entry name" value="CTDL_fold"/>
</dbReference>
<dbReference type="PANTHER" id="PTHR23124:SF129">
    <property type="entry name" value="C-TYPE LECTIN DOMAIN-CONTAINING PROTEIN"/>
    <property type="match status" value="1"/>
</dbReference>
<sequence length="226" mass="23737">MRALLSLTLLFGCLYAIDFSSSSESCEDDHNGGRPGGGGPGNGNGNGNGGNNRGCPSSWTRLNRANGAWCVRVYAGTLSQTDAESRCNAQSATLSGIQSQAEAVSIGKLALSAISQSSGSIRIGLVRRPACATSPISTTCSSLNSFYWTDKATTGTNGLLWNNNQPDNQHGNTQKCAVLLASRTAQVKDNWVWEANRLDDVGCGVVAGENQARTIRAYVCGRRASN</sequence>
<dbReference type="Gene3D" id="3.10.100.10">
    <property type="entry name" value="Mannose-Binding Protein A, subunit A"/>
    <property type="match status" value="1"/>
</dbReference>
<dbReference type="InterPro" id="IPR001304">
    <property type="entry name" value="C-type_lectin-like"/>
</dbReference>
<evidence type="ECO:0000259" key="3">
    <source>
        <dbReference type="PROSITE" id="PS50041"/>
    </source>
</evidence>
<dbReference type="AlphaFoldDB" id="G0PAT0"/>
<dbReference type="OrthoDB" id="5876007at2759"/>
<feature type="signal peptide" evidence="2">
    <location>
        <begin position="1"/>
        <end position="16"/>
    </location>
</feature>
<proteinExistence type="predicted"/>
<gene>
    <name evidence="4" type="primary">Cbn-clec-99</name>
    <name evidence="4" type="ORF">CAEBREN_16838</name>
</gene>
<dbReference type="SUPFAM" id="SSF56436">
    <property type="entry name" value="C-type lectin-like"/>
    <property type="match status" value="1"/>
</dbReference>
<feature type="compositionally biased region" description="Gly residues" evidence="1">
    <location>
        <begin position="33"/>
        <end position="52"/>
    </location>
</feature>
<dbReference type="EMBL" id="GL380189">
    <property type="protein sequence ID" value="EGT50000.1"/>
    <property type="molecule type" value="Genomic_DNA"/>
</dbReference>
<dbReference type="PANTHER" id="PTHR23124">
    <property type="entry name" value="C-TYPE LECTIN DOMAIN-CONTAINING PROTEIN-RELATED-RELATED"/>
    <property type="match status" value="1"/>
</dbReference>
<dbReference type="InParanoid" id="G0PAT0"/>
<evidence type="ECO:0000256" key="2">
    <source>
        <dbReference type="SAM" id="SignalP"/>
    </source>
</evidence>
<feature type="domain" description="C-type lectin" evidence="3">
    <location>
        <begin position="66"/>
        <end position="191"/>
    </location>
</feature>
<dbReference type="InterPro" id="IPR016186">
    <property type="entry name" value="C-type_lectin-like/link_sf"/>
</dbReference>
<dbReference type="Proteomes" id="UP000008068">
    <property type="component" value="Unassembled WGS sequence"/>
</dbReference>
<dbReference type="CDD" id="cd00037">
    <property type="entry name" value="CLECT"/>
    <property type="match status" value="1"/>
</dbReference>
<dbReference type="PROSITE" id="PS50041">
    <property type="entry name" value="C_TYPE_LECTIN_2"/>
    <property type="match status" value="1"/>
</dbReference>
<dbReference type="eggNOG" id="KOG4297">
    <property type="taxonomic scope" value="Eukaryota"/>
</dbReference>
<evidence type="ECO:0000313" key="5">
    <source>
        <dbReference type="Proteomes" id="UP000008068"/>
    </source>
</evidence>
<name>G0PAT0_CAEBE</name>